<keyword evidence="3" id="KW-0804">Transcription</keyword>
<proteinExistence type="predicted"/>
<dbReference type="SUPFAM" id="SSF46689">
    <property type="entry name" value="Homeodomain-like"/>
    <property type="match status" value="1"/>
</dbReference>
<evidence type="ECO:0000259" key="5">
    <source>
        <dbReference type="PROSITE" id="PS50977"/>
    </source>
</evidence>
<dbReference type="AlphaFoldDB" id="A0A2W5DYZ8"/>
<dbReference type="PANTHER" id="PTHR47506:SF7">
    <property type="entry name" value="TRANSCRIPTIONAL REGULATORY PROTEIN"/>
    <property type="match status" value="1"/>
</dbReference>
<protein>
    <submittedName>
        <fullName evidence="6">TetR family transcriptional regulator</fullName>
    </submittedName>
</protein>
<evidence type="ECO:0000313" key="7">
    <source>
        <dbReference type="Proteomes" id="UP000249633"/>
    </source>
</evidence>
<keyword evidence="2 4" id="KW-0238">DNA-binding</keyword>
<dbReference type="InterPro" id="IPR036271">
    <property type="entry name" value="Tet_transcr_reg_TetR-rel_C_sf"/>
</dbReference>
<dbReference type="Gene3D" id="1.10.357.10">
    <property type="entry name" value="Tetracycline Repressor, domain 2"/>
    <property type="match status" value="1"/>
</dbReference>
<accession>A0A2W5DYZ8</accession>
<sequence length="190" mass="20126">MKVSRAQVELNRERILDTAAQLFRERGFDGIGLNDLMQAAGLTRGGFYGHFESKEDLAAQASRRALETTRDHWGAGAEPGTAALTGWIKAYLSQAHCDRLGEGCAFAALAGDAARAGPAVKQAFADGVEDVVAALLPQLPDAEPAERRRHALALLSTLVGALVLARAVGRPALARELRQATRESALSGLV</sequence>
<dbReference type="Gene3D" id="1.10.10.60">
    <property type="entry name" value="Homeodomain-like"/>
    <property type="match status" value="1"/>
</dbReference>
<evidence type="ECO:0000256" key="3">
    <source>
        <dbReference type="ARBA" id="ARBA00023163"/>
    </source>
</evidence>
<reference evidence="6 7" key="1">
    <citation type="submission" date="2017-08" db="EMBL/GenBank/DDBJ databases">
        <title>Infants hospitalized years apart are colonized by the same room-sourced microbial strains.</title>
        <authorList>
            <person name="Brooks B."/>
            <person name="Olm M.R."/>
            <person name="Firek B.A."/>
            <person name="Baker R."/>
            <person name="Thomas B.C."/>
            <person name="Morowitz M.J."/>
            <person name="Banfield J.F."/>
        </authorList>
    </citation>
    <scope>NUCLEOTIDE SEQUENCE [LARGE SCALE GENOMIC DNA]</scope>
    <source>
        <strain evidence="6">S2_012_000_R2_81</strain>
    </source>
</reference>
<dbReference type="PRINTS" id="PR00455">
    <property type="entry name" value="HTHTETR"/>
</dbReference>
<dbReference type="InterPro" id="IPR009057">
    <property type="entry name" value="Homeodomain-like_sf"/>
</dbReference>
<comment type="caution">
    <text evidence="6">The sequence shown here is derived from an EMBL/GenBank/DDBJ whole genome shotgun (WGS) entry which is preliminary data.</text>
</comment>
<feature type="DNA-binding region" description="H-T-H motif" evidence="4">
    <location>
        <begin position="32"/>
        <end position="51"/>
    </location>
</feature>
<evidence type="ECO:0000256" key="2">
    <source>
        <dbReference type="ARBA" id="ARBA00023125"/>
    </source>
</evidence>
<dbReference type="Proteomes" id="UP000249633">
    <property type="component" value="Unassembled WGS sequence"/>
</dbReference>
<dbReference type="EMBL" id="QFOD01000002">
    <property type="protein sequence ID" value="PZP35838.1"/>
    <property type="molecule type" value="Genomic_DNA"/>
</dbReference>
<gene>
    <name evidence="6" type="ORF">DI603_03470</name>
</gene>
<evidence type="ECO:0000256" key="4">
    <source>
        <dbReference type="PROSITE-ProRule" id="PRU00335"/>
    </source>
</evidence>
<keyword evidence="1" id="KW-0805">Transcription regulation</keyword>
<dbReference type="GO" id="GO:0003677">
    <property type="term" value="F:DNA binding"/>
    <property type="evidence" value="ECO:0007669"/>
    <property type="project" value="UniProtKB-UniRule"/>
</dbReference>
<feature type="domain" description="HTH tetR-type" evidence="5">
    <location>
        <begin position="9"/>
        <end position="69"/>
    </location>
</feature>
<evidence type="ECO:0000256" key="1">
    <source>
        <dbReference type="ARBA" id="ARBA00023015"/>
    </source>
</evidence>
<dbReference type="SUPFAM" id="SSF48498">
    <property type="entry name" value="Tetracyclin repressor-like, C-terminal domain"/>
    <property type="match status" value="1"/>
</dbReference>
<evidence type="ECO:0000313" key="6">
    <source>
        <dbReference type="EMBL" id="PZP35838.1"/>
    </source>
</evidence>
<dbReference type="Pfam" id="PF00440">
    <property type="entry name" value="TetR_N"/>
    <property type="match status" value="1"/>
</dbReference>
<dbReference type="InterPro" id="IPR001647">
    <property type="entry name" value="HTH_TetR"/>
</dbReference>
<organism evidence="6 7">
    <name type="scientific">Roseateles depolymerans</name>
    <dbReference type="NCBI Taxonomy" id="76731"/>
    <lineage>
        <taxon>Bacteria</taxon>
        <taxon>Pseudomonadati</taxon>
        <taxon>Pseudomonadota</taxon>
        <taxon>Betaproteobacteria</taxon>
        <taxon>Burkholderiales</taxon>
        <taxon>Sphaerotilaceae</taxon>
        <taxon>Roseateles</taxon>
    </lineage>
</organism>
<dbReference type="PROSITE" id="PS50977">
    <property type="entry name" value="HTH_TETR_2"/>
    <property type="match status" value="1"/>
</dbReference>
<dbReference type="PANTHER" id="PTHR47506">
    <property type="entry name" value="TRANSCRIPTIONAL REGULATORY PROTEIN"/>
    <property type="match status" value="1"/>
</dbReference>
<name>A0A2W5DYZ8_9BURK</name>